<feature type="compositionally biased region" description="Polar residues" evidence="1">
    <location>
        <begin position="34"/>
        <end position="43"/>
    </location>
</feature>
<evidence type="ECO:0000313" key="3">
    <source>
        <dbReference type="Proteomes" id="UP000467700"/>
    </source>
</evidence>
<name>A0A8S0WRD9_CYCAE</name>
<dbReference type="Proteomes" id="UP000467700">
    <property type="component" value="Unassembled WGS sequence"/>
</dbReference>
<keyword evidence="3" id="KW-1185">Reference proteome</keyword>
<evidence type="ECO:0000313" key="2">
    <source>
        <dbReference type="EMBL" id="CAA7263592.1"/>
    </source>
</evidence>
<organism evidence="2 3">
    <name type="scientific">Cyclocybe aegerita</name>
    <name type="common">Black poplar mushroom</name>
    <name type="synonym">Agrocybe aegerita</name>
    <dbReference type="NCBI Taxonomy" id="1973307"/>
    <lineage>
        <taxon>Eukaryota</taxon>
        <taxon>Fungi</taxon>
        <taxon>Dikarya</taxon>
        <taxon>Basidiomycota</taxon>
        <taxon>Agaricomycotina</taxon>
        <taxon>Agaricomycetes</taxon>
        <taxon>Agaricomycetidae</taxon>
        <taxon>Agaricales</taxon>
        <taxon>Agaricineae</taxon>
        <taxon>Bolbitiaceae</taxon>
        <taxon>Cyclocybe</taxon>
    </lineage>
</organism>
<sequence length="410" mass="46417">MNRPKPFVNEATTRAAPKKPKATTSKRGRPPSKKNPTTGNTKENVLGIAPGAGEAKAAALKRKIVAAPKPKPKDMKPSYGPLLFSCKERLELLVSPAILKDSSLIPKTSKKAREAAARKVEVVLKDFVDMPLDVILEAKPIDLLNLTRVSKEFRAFFLSRNMISVWKRVLEEAATGDRWFPKCPEDMSLPQFVALMFDKFCMACLNLRGTIEPEFMLRVRLCIGCKKLNLVSGFQIRHRFGVYPDVLLSLLPSSGPTSYSIIHNSISQHDSVGNHKSMLYFQPEVELVRKAYTQSCTEGGERHKKFLVENHAKATRMINIWTGMQESKAERAVLDKKYKRRRRYTRQLSQLYHLTAWTVLFQPESNQHILSHSDNPLCAAHILAKEFPEQLDVAVKPVVHDCRKNRDDAF</sequence>
<gene>
    <name evidence="2" type="ORF">AAE3_LOCUS5802</name>
</gene>
<evidence type="ECO:0008006" key="4">
    <source>
        <dbReference type="Google" id="ProtNLM"/>
    </source>
</evidence>
<reference evidence="2 3" key="1">
    <citation type="submission" date="2020-01" db="EMBL/GenBank/DDBJ databases">
        <authorList>
            <person name="Gupta K D."/>
        </authorList>
    </citation>
    <scope>NUCLEOTIDE SEQUENCE [LARGE SCALE GENOMIC DNA]</scope>
</reference>
<dbReference type="OrthoDB" id="2322499at2759"/>
<comment type="caution">
    <text evidence="2">The sequence shown here is derived from an EMBL/GenBank/DDBJ whole genome shotgun (WGS) entry which is preliminary data.</text>
</comment>
<evidence type="ECO:0000256" key="1">
    <source>
        <dbReference type="SAM" id="MobiDB-lite"/>
    </source>
</evidence>
<feature type="region of interest" description="Disordered" evidence="1">
    <location>
        <begin position="1"/>
        <end position="46"/>
    </location>
</feature>
<dbReference type="AlphaFoldDB" id="A0A8S0WRD9"/>
<accession>A0A8S0WRD9</accession>
<dbReference type="EMBL" id="CACVBS010000040">
    <property type="protein sequence ID" value="CAA7263592.1"/>
    <property type="molecule type" value="Genomic_DNA"/>
</dbReference>
<protein>
    <recommendedName>
        <fullName evidence="4">F-box domain-containing protein</fullName>
    </recommendedName>
</protein>
<feature type="compositionally biased region" description="Basic residues" evidence="1">
    <location>
        <begin position="16"/>
        <end position="32"/>
    </location>
</feature>
<proteinExistence type="predicted"/>